<protein>
    <submittedName>
        <fullName evidence="3">Glycosyltransferase</fullName>
    </submittedName>
</protein>
<dbReference type="PANTHER" id="PTHR12526:SF600">
    <property type="entry name" value="GLYCOSYL TRANSFERASE GROUP 1"/>
    <property type="match status" value="1"/>
</dbReference>
<dbReference type="Proteomes" id="UP000318509">
    <property type="component" value="Unassembled WGS sequence"/>
</dbReference>
<sequence>MAARAVLAHRRGVRARPAGAAAGVLPTGRPAAARGGAPRGHPGARRPALAAGEPGDLAAALPRRRGRRRDRAERVSATRILWVKVGGLWPLDTGGRLRSFHILSELSQRHDVVLATTHGHGDDPEGLAAALPRCARVISIPFAPPKGGSARVAPTLLRSWLSPLPVHFWRWRVPALRREVTRLLTAGEADLCVADFLYATPNVPPAGPVPVVLFAHNVEHMIWKRRSGVEPRAWVRAVLELEWRKVRRWEARACAQAALTVAASEADRDALAALAPGARVSAIPTGVDPVYYAPNGVRETPAQLVFTGSMDWYPNEDAIIHFLDAILPAIRREIPATGLTVVGRNPSPRLRRAAARAGACVTGTVDDVRPFVATAAVYVVPLRIGGGTRLKIFEALAMGKAVVSTPVGAEGLPLEPGVHYLSAGGPAEFARAVVSLLRDPSRRQALGTAGRRLVEERFSWSHVAREFEARCTDIVDAARQAGGPQRRSVRSCA</sequence>
<dbReference type="PANTHER" id="PTHR12526">
    <property type="entry name" value="GLYCOSYLTRANSFERASE"/>
    <property type="match status" value="1"/>
</dbReference>
<dbReference type="EMBL" id="VBAK01000116">
    <property type="protein sequence ID" value="TMI89973.1"/>
    <property type="molecule type" value="Genomic_DNA"/>
</dbReference>
<feature type="compositionally biased region" description="Low complexity" evidence="1">
    <location>
        <begin position="17"/>
        <end position="61"/>
    </location>
</feature>
<evidence type="ECO:0000259" key="2">
    <source>
        <dbReference type="Pfam" id="PF13439"/>
    </source>
</evidence>
<dbReference type="Pfam" id="PF13439">
    <property type="entry name" value="Glyco_transf_4"/>
    <property type="match status" value="1"/>
</dbReference>
<organism evidence="3 4">
    <name type="scientific">Candidatus Segetimicrobium genomatis</name>
    <dbReference type="NCBI Taxonomy" id="2569760"/>
    <lineage>
        <taxon>Bacteria</taxon>
        <taxon>Bacillati</taxon>
        <taxon>Candidatus Sysuimicrobiota</taxon>
        <taxon>Candidatus Sysuimicrobiia</taxon>
        <taxon>Candidatus Sysuimicrobiales</taxon>
        <taxon>Candidatus Segetimicrobiaceae</taxon>
        <taxon>Candidatus Segetimicrobium</taxon>
    </lineage>
</organism>
<comment type="caution">
    <text evidence="3">The sequence shown here is derived from an EMBL/GenBank/DDBJ whole genome shotgun (WGS) entry which is preliminary data.</text>
</comment>
<dbReference type="SUPFAM" id="SSF53756">
    <property type="entry name" value="UDP-Glycosyltransferase/glycogen phosphorylase"/>
    <property type="match status" value="1"/>
</dbReference>
<evidence type="ECO:0000256" key="1">
    <source>
        <dbReference type="SAM" id="MobiDB-lite"/>
    </source>
</evidence>
<dbReference type="Pfam" id="PF13692">
    <property type="entry name" value="Glyco_trans_1_4"/>
    <property type="match status" value="1"/>
</dbReference>
<keyword evidence="3" id="KW-0808">Transferase</keyword>
<accession>A0A537K2F6</accession>
<proteinExistence type="predicted"/>
<dbReference type="InterPro" id="IPR028098">
    <property type="entry name" value="Glyco_trans_4-like_N"/>
</dbReference>
<dbReference type="AlphaFoldDB" id="A0A537K2F6"/>
<feature type="region of interest" description="Disordered" evidence="1">
    <location>
        <begin position="17"/>
        <end position="70"/>
    </location>
</feature>
<dbReference type="GO" id="GO:0016757">
    <property type="term" value="F:glycosyltransferase activity"/>
    <property type="evidence" value="ECO:0007669"/>
    <property type="project" value="TreeGrafter"/>
</dbReference>
<name>A0A537K2F6_9BACT</name>
<dbReference type="CDD" id="cd03801">
    <property type="entry name" value="GT4_PimA-like"/>
    <property type="match status" value="1"/>
</dbReference>
<evidence type="ECO:0000313" key="3">
    <source>
        <dbReference type="EMBL" id="TMI89973.1"/>
    </source>
</evidence>
<evidence type="ECO:0000313" key="4">
    <source>
        <dbReference type="Proteomes" id="UP000318509"/>
    </source>
</evidence>
<dbReference type="Gene3D" id="3.40.50.2000">
    <property type="entry name" value="Glycogen Phosphorylase B"/>
    <property type="match status" value="2"/>
</dbReference>
<reference evidence="3 4" key="1">
    <citation type="journal article" date="2019" name="Nat. Microbiol.">
        <title>Mediterranean grassland soil C-N compound turnover is dependent on rainfall and depth, and is mediated by genomically divergent microorganisms.</title>
        <authorList>
            <person name="Diamond S."/>
            <person name="Andeer P.F."/>
            <person name="Li Z."/>
            <person name="Crits-Christoph A."/>
            <person name="Burstein D."/>
            <person name="Anantharaman K."/>
            <person name="Lane K.R."/>
            <person name="Thomas B.C."/>
            <person name="Pan C."/>
            <person name="Northen T.R."/>
            <person name="Banfield J.F."/>
        </authorList>
    </citation>
    <scope>NUCLEOTIDE SEQUENCE [LARGE SCALE GENOMIC DNA]</scope>
    <source>
        <strain evidence="3">NP_3</strain>
    </source>
</reference>
<gene>
    <name evidence="3" type="ORF">E6H00_08080</name>
</gene>
<feature type="domain" description="Glycosyltransferase subfamily 4-like N-terminal" evidence="2">
    <location>
        <begin position="102"/>
        <end position="289"/>
    </location>
</feature>